<evidence type="ECO:0000256" key="1">
    <source>
        <dbReference type="SAM" id="Phobius"/>
    </source>
</evidence>
<feature type="transmembrane region" description="Helical" evidence="1">
    <location>
        <begin position="44"/>
        <end position="62"/>
    </location>
</feature>
<dbReference type="EMBL" id="BJYU01000173">
    <property type="protein sequence ID" value="GEO18269.1"/>
    <property type="molecule type" value="Genomic_DNA"/>
</dbReference>
<name>A0A512C263_9HYPH</name>
<keyword evidence="3" id="KW-1185">Reference proteome</keyword>
<keyword evidence="1" id="KW-0472">Membrane</keyword>
<feature type="transmembrane region" description="Helical" evidence="1">
    <location>
        <begin position="69"/>
        <end position="87"/>
    </location>
</feature>
<evidence type="ECO:0000313" key="2">
    <source>
        <dbReference type="EMBL" id="GEO18269.1"/>
    </source>
</evidence>
<dbReference type="AlphaFoldDB" id="A0A512C263"/>
<accession>A0A512C263</accession>
<organism evidence="2 3">
    <name type="scientific">Microvirga aerophila</name>
    <dbReference type="NCBI Taxonomy" id="670291"/>
    <lineage>
        <taxon>Bacteria</taxon>
        <taxon>Pseudomonadati</taxon>
        <taxon>Pseudomonadota</taxon>
        <taxon>Alphaproteobacteria</taxon>
        <taxon>Hyphomicrobiales</taxon>
        <taxon>Methylobacteriaceae</taxon>
        <taxon>Microvirga</taxon>
    </lineage>
</organism>
<dbReference type="Proteomes" id="UP000321085">
    <property type="component" value="Unassembled WGS sequence"/>
</dbReference>
<protein>
    <submittedName>
        <fullName evidence="2">Uncharacterized protein</fullName>
    </submittedName>
</protein>
<gene>
    <name evidence="2" type="ORF">MAE02_59650</name>
</gene>
<sequence>MTDPGHGRVTSLKEMRTEVGMIDVSNLWPDIVEWIRRTPETVRTLDPIILSLLAIPLILALATKNGTALLLTLLLAGIAVSVLGFITSEPARWVATVLICAAGLLAVLLAVQLRRGRGRLRHVETVLEETRRELAEVREKYEGEVYWRRATERVSAQSPG</sequence>
<evidence type="ECO:0000313" key="3">
    <source>
        <dbReference type="Proteomes" id="UP000321085"/>
    </source>
</evidence>
<feature type="transmembrane region" description="Helical" evidence="1">
    <location>
        <begin position="93"/>
        <end position="111"/>
    </location>
</feature>
<keyword evidence="1" id="KW-0812">Transmembrane</keyword>
<proteinExistence type="predicted"/>
<reference evidence="2 3" key="1">
    <citation type="submission" date="2019-07" db="EMBL/GenBank/DDBJ databases">
        <title>Whole genome shotgun sequence of Microvirga aerophila NBRC 106136.</title>
        <authorList>
            <person name="Hosoyama A."/>
            <person name="Uohara A."/>
            <person name="Ohji S."/>
            <person name="Ichikawa N."/>
        </authorList>
    </citation>
    <scope>NUCLEOTIDE SEQUENCE [LARGE SCALE GENOMIC DNA]</scope>
    <source>
        <strain evidence="2 3">NBRC 106136</strain>
    </source>
</reference>
<comment type="caution">
    <text evidence="2">The sequence shown here is derived from an EMBL/GenBank/DDBJ whole genome shotgun (WGS) entry which is preliminary data.</text>
</comment>
<keyword evidence="1" id="KW-1133">Transmembrane helix</keyword>